<protein>
    <submittedName>
        <fullName evidence="1">Uncharacterized protein</fullName>
    </submittedName>
</protein>
<dbReference type="Proteomes" id="UP001370348">
    <property type="component" value="Chromosome"/>
</dbReference>
<organism evidence="1 2">
    <name type="scientific">Pendulispora albinea</name>
    <dbReference type="NCBI Taxonomy" id="2741071"/>
    <lineage>
        <taxon>Bacteria</taxon>
        <taxon>Pseudomonadati</taxon>
        <taxon>Myxococcota</taxon>
        <taxon>Myxococcia</taxon>
        <taxon>Myxococcales</taxon>
        <taxon>Sorangiineae</taxon>
        <taxon>Pendulisporaceae</taxon>
        <taxon>Pendulispora</taxon>
    </lineage>
</organism>
<dbReference type="RefSeq" id="WP_394828616.1">
    <property type="nucleotide sequence ID" value="NZ_CP089984.1"/>
</dbReference>
<keyword evidence="2" id="KW-1185">Reference proteome</keyword>
<sequence length="58" mass="5864">MTDQVTGWFALSVSASRSTLIIPSSRTTGGLALKSALVDALLASCWNPGTAVTALPSA</sequence>
<reference evidence="1 2" key="1">
    <citation type="submission" date="2021-12" db="EMBL/GenBank/DDBJ databases">
        <title>Discovery of the Pendulisporaceae a myxobacterial family with distinct sporulation behavior and unique specialized metabolism.</title>
        <authorList>
            <person name="Garcia R."/>
            <person name="Popoff A."/>
            <person name="Bader C.D."/>
            <person name="Loehr J."/>
            <person name="Walesch S."/>
            <person name="Walt C."/>
            <person name="Boldt J."/>
            <person name="Bunk B."/>
            <person name="Haeckl F.J.F.P.J."/>
            <person name="Gunesch A.P."/>
            <person name="Birkelbach J."/>
            <person name="Nuebel U."/>
            <person name="Pietschmann T."/>
            <person name="Bach T."/>
            <person name="Mueller R."/>
        </authorList>
    </citation>
    <scope>NUCLEOTIDE SEQUENCE [LARGE SCALE GENOMIC DNA]</scope>
    <source>
        <strain evidence="1 2">MSr11954</strain>
    </source>
</reference>
<dbReference type="EMBL" id="CP089984">
    <property type="protein sequence ID" value="WXB18991.1"/>
    <property type="molecule type" value="Genomic_DNA"/>
</dbReference>
<proteinExistence type="predicted"/>
<evidence type="ECO:0000313" key="1">
    <source>
        <dbReference type="EMBL" id="WXB18991.1"/>
    </source>
</evidence>
<gene>
    <name evidence="1" type="ORF">LZC94_17350</name>
</gene>
<accession>A0ABZ2M8Y9</accession>
<name>A0ABZ2M8Y9_9BACT</name>
<evidence type="ECO:0000313" key="2">
    <source>
        <dbReference type="Proteomes" id="UP001370348"/>
    </source>
</evidence>